<dbReference type="Pfam" id="PF21148">
    <property type="entry name" value="NSUN5_fdxn-like"/>
    <property type="match status" value="1"/>
</dbReference>
<comment type="caution">
    <text evidence="8">The sequence shown here is derived from an EMBL/GenBank/DDBJ whole genome shotgun (WGS) entry which is preliminary data.</text>
</comment>
<dbReference type="Proteomes" id="UP000326924">
    <property type="component" value="Unassembled WGS sequence"/>
</dbReference>
<proteinExistence type="inferred from homology"/>
<feature type="binding site" evidence="5">
    <location>
        <position position="308"/>
    </location>
    <ligand>
        <name>S-adenosyl-L-methionine</name>
        <dbReference type="ChEBI" id="CHEBI:59789"/>
    </ligand>
</feature>
<reference evidence="8 9" key="1">
    <citation type="submission" date="2019-09" db="EMBL/GenBank/DDBJ databases">
        <title>Draft genome of the ectomycorrhizal ascomycete Sphaerosporella brunnea.</title>
        <authorList>
            <consortium name="DOE Joint Genome Institute"/>
            <person name="Benucci G.M."/>
            <person name="Marozzi G."/>
            <person name="Antonielli L."/>
            <person name="Sanchez S."/>
            <person name="Marco P."/>
            <person name="Wang X."/>
            <person name="Falini L.B."/>
            <person name="Barry K."/>
            <person name="Haridas S."/>
            <person name="Lipzen A."/>
            <person name="Labutti K."/>
            <person name="Grigoriev I.V."/>
            <person name="Murat C."/>
            <person name="Martin F."/>
            <person name="Albertini E."/>
            <person name="Donnini D."/>
            <person name="Bonito G."/>
        </authorList>
    </citation>
    <scope>NUCLEOTIDE SEQUENCE [LARGE SCALE GENOMIC DNA]</scope>
    <source>
        <strain evidence="8 9">Sb_GMNB300</strain>
    </source>
</reference>
<keyword evidence="9" id="KW-1185">Reference proteome</keyword>
<dbReference type="GO" id="GO:0005730">
    <property type="term" value="C:nucleolus"/>
    <property type="evidence" value="ECO:0007669"/>
    <property type="project" value="TreeGrafter"/>
</dbReference>
<dbReference type="InterPro" id="IPR048889">
    <property type="entry name" value="NSUN5_RCM1_N"/>
</dbReference>
<dbReference type="PANTHER" id="PTHR22807:SF4">
    <property type="entry name" value="28S RRNA (CYTOSINE-C(5))-METHYLTRANSFERASE"/>
    <property type="match status" value="1"/>
</dbReference>
<dbReference type="PROSITE" id="PS51686">
    <property type="entry name" value="SAM_MT_RSMB_NOP"/>
    <property type="match status" value="1"/>
</dbReference>
<keyword evidence="1 5" id="KW-0489">Methyltransferase</keyword>
<gene>
    <name evidence="8" type="ORF">FN846DRAFT_436088</name>
</gene>
<dbReference type="GO" id="GO:0003723">
    <property type="term" value="F:RNA binding"/>
    <property type="evidence" value="ECO:0007669"/>
    <property type="project" value="UniProtKB-UniRule"/>
</dbReference>
<dbReference type="Pfam" id="PF21153">
    <property type="entry name" value="NSUN5_N"/>
    <property type="match status" value="1"/>
</dbReference>
<evidence type="ECO:0000256" key="2">
    <source>
        <dbReference type="ARBA" id="ARBA00022679"/>
    </source>
</evidence>
<dbReference type="Gene3D" id="3.30.70.1170">
    <property type="entry name" value="Sun protein, domain 3"/>
    <property type="match status" value="1"/>
</dbReference>
<feature type="region of interest" description="Disordered" evidence="6">
    <location>
        <begin position="328"/>
        <end position="366"/>
    </location>
</feature>
<name>A0A5J5EGL1_9PEZI</name>
<evidence type="ECO:0000256" key="5">
    <source>
        <dbReference type="PROSITE-ProRule" id="PRU01023"/>
    </source>
</evidence>
<feature type="domain" description="SAM-dependent MTase RsmB/NOP-type" evidence="7">
    <location>
        <begin position="124"/>
        <end position="478"/>
    </location>
</feature>
<dbReference type="FunCoup" id="A0A5J5EGL1">
    <property type="interactions" value="554"/>
</dbReference>
<feature type="region of interest" description="Disordered" evidence="6">
    <location>
        <begin position="483"/>
        <end position="549"/>
    </location>
</feature>
<organism evidence="8 9">
    <name type="scientific">Sphaerosporella brunnea</name>
    <dbReference type="NCBI Taxonomy" id="1250544"/>
    <lineage>
        <taxon>Eukaryota</taxon>
        <taxon>Fungi</taxon>
        <taxon>Dikarya</taxon>
        <taxon>Ascomycota</taxon>
        <taxon>Pezizomycotina</taxon>
        <taxon>Pezizomycetes</taxon>
        <taxon>Pezizales</taxon>
        <taxon>Pyronemataceae</taxon>
        <taxon>Sphaerosporella</taxon>
    </lineage>
</organism>
<keyword evidence="2 5" id="KW-0808">Transferase</keyword>
<dbReference type="Pfam" id="PF01189">
    <property type="entry name" value="Methyltr_RsmB-F"/>
    <property type="match status" value="1"/>
</dbReference>
<comment type="similarity">
    <text evidence="5">Belongs to the class I-like SAM-binding methyltransferase superfamily. RsmB/NOP family.</text>
</comment>
<keyword evidence="4 5" id="KW-0694">RNA-binding</keyword>
<dbReference type="OrthoDB" id="435282at2759"/>
<dbReference type="InterPro" id="IPR001678">
    <property type="entry name" value="MeTrfase_RsmB-F_NOP2_dom"/>
</dbReference>
<evidence type="ECO:0000256" key="6">
    <source>
        <dbReference type="SAM" id="MobiDB-lite"/>
    </source>
</evidence>
<comment type="caution">
    <text evidence="5">Lacks conserved residue(s) required for the propagation of feature annotation.</text>
</comment>
<dbReference type="AlphaFoldDB" id="A0A5J5EGL1"/>
<evidence type="ECO:0000256" key="1">
    <source>
        <dbReference type="ARBA" id="ARBA00022603"/>
    </source>
</evidence>
<evidence type="ECO:0000259" key="7">
    <source>
        <dbReference type="PROSITE" id="PS51686"/>
    </source>
</evidence>
<dbReference type="InParanoid" id="A0A5J5EGL1"/>
<evidence type="ECO:0000313" key="8">
    <source>
        <dbReference type="EMBL" id="KAA8894193.1"/>
    </source>
</evidence>
<feature type="active site" description="Nucleophile" evidence="5">
    <location>
        <position position="400"/>
    </location>
</feature>
<dbReference type="PRINTS" id="PR02008">
    <property type="entry name" value="RCMTFAMILY"/>
</dbReference>
<dbReference type="GO" id="GO:0070475">
    <property type="term" value="P:rRNA base methylation"/>
    <property type="evidence" value="ECO:0007669"/>
    <property type="project" value="TreeGrafter"/>
</dbReference>
<evidence type="ECO:0000313" key="9">
    <source>
        <dbReference type="Proteomes" id="UP000326924"/>
    </source>
</evidence>
<feature type="compositionally biased region" description="Basic and acidic residues" evidence="6">
    <location>
        <begin position="491"/>
        <end position="516"/>
    </location>
</feature>
<dbReference type="EMBL" id="VXIS01000358">
    <property type="protein sequence ID" value="KAA8894193.1"/>
    <property type="molecule type" value="Genomic_DNA"/>
</dbReference>
<feature type="compositionally biased region" description="Basic residues" evidence="6">
    <location>
        <begin position="539"/>
        <end position="549"/>
    </location>
</feature>
<dbReference type="InterPro" id="IPR029063">
    <property type="entry name" value="SAM-dependent_MTases_sf"/>
</dbReference>
<dbReference type="SUPFAM" id="SSF53335">
    <property type="entry name" value="S-adenosyl-L-methionine-dependent methyltransferases"/>
    <property type="match status" value="1"/>
</dbReference>
<dbReference type="PANTHER" id="PTHR22807">
    <property type="entry name" value="NOP2 YEAST -RELATED NOL1/NOP2/FMU SUN DOMAIN-CONTAINING"/>
    <property type="match status" value="1"/>
</dbReference>
<dbReference type="Gene3D" id="3.40.50.150">
    <property type="entry name" value="Vaccinia Virus protein VP39"/>
    <property type="match status" value="1"/>
</dbReference>
<dbReference type="InterPro" id="IPR049560">
    <property type="entry name" value="MeTrfase_RsmB-F_NOP2_cat"/>
</dbReference>
<evidence type="ECO:0000256" key="3">
    <source>
        <dbReference type="ARBA" id="ARBA00022691"/>
    </source>
</evidence>
<keyword evidence="3 5" id="KW-0949">S-adenosyl-L-methionine</keyword>
<dbReference type="InterPro" id="IPR049561">
    <property type="entry name" value="NSUN5_7_fdxn-like"/>
</dbReference>
<sequence length="549" mass="60103">MSLYLEAATILTAPNGSLKSRIYHQPVKSPPARLYALIVETLKHQAILNEVIENSGILGIEKKLTHPLALLLLHDHLLTRNGIATSSGPLKNAVLKHKARLSAEFTRARIRRGLGSTAALKEAADKEAAAKIPRWVRVNALKTTLSDVLKAGFAEYMEVAELKSLLDAAATAKNARVYYKDPIVENLLAFPPAIDLIAHPLYKSGALILQDRSSCLPAHLLDPPKGARTIDATAAPGNKTTHIAALLGDGNGGTVTAFEKDSRRAEVLKKMVSRAGGDAVITIKAGEDFLKADPKSEELRGVTHLLLDPSCSGSGIVSREEYSLIPLSDPAEKNGKKRKRSAAEKVKQKPLIVEEEQGEQEESRQDMEKSRLLALAEFQKGTILHAMKFPKARKITYSTCSIHAEENEDVVMGVLASAVARRRGWRVERREEGTLRGWERRGLLERCGGDEVVAQACVRCNPIEDGGIGFFVVAFVRDGDVDEEAEEVAEEGSKVQAEDNTVQKEAEEGEEWKGFSDGEVDTEAAEEKPQVQAESGEKQKKKKKRQKRK</sequence>
<protein>
    <submittedName>
        <fullName evidence="8">S-adenosyl-L-methionine-dependent methyltransferase</fullName>
    </submittedName>
</protein>
<feature type="binding site" evidence="5">
    <location>
        <position position="259"/>
    </location>
    <ligand>
        <name>S-adenosyl-L-methionine</name>
        <dbReference type="ChEBI" id="CHEBI:59789"/>
    </ligand>
</feature>
<accession>A0A5J5EGL1</accession>
<dbReference type="GO" id="GO:0008173">
    <property type="term" value="F:RNA methyltransferase activity"/>
    <property type="evidence" value="ECO:0007669"/>
    <property type="project" value="InterPro"/>
</dbReference>
<dbReference type="InterPro" id="IPR023267">
    <property type="entry name" value="RCMT"/>
</dbReference>
<evidence type="ECO:0000256" key="4">
    <source>
        <dbReference type="ARBA" id="ARBA00022884"/>
    </source>
</evidence>